<proteinExistence type="predicted"/>
<evidence type="ECO:0000313" key="3">
    <source>
        <dbReference type="Proteomes" id="UP000256748"/>
    </source>
</evidence>
<dbReference type="Proteomes" id="UP000256748">
    <property type="component" value="Unassembled WGS sequence"/>
</dbReference>
<protein>
    <submittedName>
        <fullName evidence="2">Uncharacterized protein</fullName>
    </submittedName>
</protein>
<gene>
    <name evidence="2" type="ORF">B5K10_05255</name>
</gene>
<feature type="region of interest" description="Disordered" evidence="1">
    <location>
        <begin position="31"/>
        <end position="53"/>
    </location>
</feature>
<evidence type="ECO:0000256" key="1">
    <source>
        <dbReference type="SAM" id="MobiDB-lite"/>
    </source>
</evidence>
<organism evidence="2 3">
    <name type="scientific">Rhizobium leguminosarum bv. trifolii</name>
    <dbReference type="NCBI Taxonomy" id="386"/>
    <lineage>
        <taxon>Bacteria</taxon>
        <taxon>Pseudomonadati</taxon>
        <taxon>Pseudomonadota</taxon>
        <taxon>Alphaproteobacteria</taxon>
        <taxon>Hyphomicrobiales</taxon>
        <taxon>Rhizobiaceae</taxon>
        <taxon>Rhizobium/Agrobacterium group</taxon>
        <taxon>Rhizobium</taxon>
    </lineage>
</organism>
<reference evidence="2 3" key="1">
    <citation type="submission" date="2017-03" db="EMBL/GenBank/DDBJ databases">
        <title>Genome analysis of Rhizobial strains effectives or ineffectives for nitrogen fixation isolated from bean seeds.</title>
        <authorList>
            <person name="Peralta H."/>
            <person name="Aguilar-Vera A."/>
            <person name="Mora Y."/>
            <person name="Vargas-Lagunas C."/>
            <person name="Girard L."/>
            <person name="Mora J."/>
        </authorList>
    </citation>
    <scope>NUCLEOTIDE SEQUENCE [LARGE SCALE GENOMIC DNA]</scope>
    <source>
        <strain evidence="2 3">CCGM5</strain>
    </source>
</reference>
<name>A0A3E1BXM5_RHILT</name>
<feature type="compositionally biased region" description="Basic residues" evidence="1">
    <location>
        <begin position="41"/>
        <end position="53"/>
    </location>
</feature>
<dbReference type="AlphaFoldDB" id="A0A3E1BXM5"/>
<evidence type="ECO:0000313" key="2">
    <source>
        <dbReference type="EMBL" id="RFB99916.1"/>
    </source>
</evidence>
<comment type="caution">
    <text evidence="2">The sequence shown here is derived from an EMBL/GenBank/DDBJ whole genome shotgun (WGS) entry which is preliminary data.</text>
</comment>
<sequence>MAEFHGIEKAASPVLRGSALRATHLRMRLERGRGRAEGGQPRHRREVGRRHAQRSALILRCPAGASKDEGGWLGCHGIGKVASPVLRGSALRATHLRMRLERGHACGWREGGRHGNQPN</sequence>
<accession>A0A3E1BXM5</accession>
<dbReference type="EMBL" id="NAOO01000004">
    <property type="protein sequence ID" value="RFB99916.1"/>
    <property type="molecule type" value="Genomic_DNA"/>
</dbReference>